<dbReference type="InterPro" id="IPR007922">
    <property type="entry name" value="DciA-like"/>
</dbReference>
<dbReference type="AlphaFoldDB" id="A0A1G2F8A7"/>
<sequence>MWAAIKKILPLNINKLGLGPILAFGELNIEWDNLLTGILGFNFKNVAKPVSIKNNILVVDCLNSVWASELQIHQEKIIAQVNKFFKKEPIQKIIFIC</sequence>
<comment type="caution">
    <text evidence="1">The sequence shown here is derived from an EMBL/GenBank/DDBJ whole genome shotgun (WGS) entry which is preliminary data.</text>
</comment>
<name>A0A1G2F8A7_9BACT</name>
<organism evidence="1 2">
    <name type="scientific">Candidatus Portnoybacteria bacterium RBG_13_41_18</name>
    <dbReference type="NCBI Taxonomy" id="1801991"/>
    <lineage>
        <taxon>Bacteria</taxon>
        <taxon>Candidatus Portnoyibacteriota</taxon>
    </lineage>
</organism>
<dbReference type="Proteomes" id="UP000177725">
    <property type="component" value="Unassembled WGS sequence"/>
</dbReference>
<evidence type="ECO:0008006" key="3">
    <source>
        <dbReference type="Google" id="ProtNLM"/>
    </source>
</evidence>
<accession>A0A1G2F8A7</accession>
<dbReference type="EMBL" id="MHMV01000039">
    <property type="protein sequence ID" value="OGZ33791.1"/>
    <property type="molecule type" value="Genomic_DNA"/>
</dbReference>
<reference evidence="1 2" key="1">
    <citation type="journal article" date="2016" name="Nat. Commun.">
        <title>Thousands of microbial genomes shed light on interconnected biogeochemical processes in an aquifer system.</title>
        <authorList>
            <person name="Anantharaman K."/>
            <person name="Brown C.T."/>
            <person name="Hug L.A."/>
            <person name="Sharon I."/>
            <person name="Castelle C.J."/>
            <person name="Probst A.J."/>
            <person name="Thomas B.C."/>
            <person name="Singh A."/>
            <person name="Wilkins M.J."/>
            <person name="Karaoz U."/>
            <person name="Brodie E.L."/>
            <person name="Williams K.H."/>
            <person name="Hubbard S.S."/>
            <person name="Banfield J.F."/>
        </authorList>
    </citation>
    <scope>NUCLEOTIDE SEQUENCE [LARGE SCALE GENOMIC DNA]</scope>
</reference>
<proteinExistence type="predicted"/>
<evidence type="ECO:0000313" key="1">
    <source>
        <dbReference type="EMBL" id="OGZ33791.1"/>
    </source>
</evidence>
<protein>
    <recommendedName>
        <fullName evidence="3">DUF721 domain-containing protein</fullName>
    </recommendedName>
</protein>
<evidence type="ECO:0000313" key="2">
    <source>
        <dbReference type="Proteomes" id="UP000177725"/>
    </source>
</evidence>
<dbReference type="Pfam" id="PF05258">
    <property type="entry name" value="DciA"/>
    <property type="match status" value="1"/>
</dbReference>
<gene>
    <name evidence="1" type="ORF">A2174_02145</name>
</gene>